<dbReference type="InterPro" id="IPR013825">
    <property type="entry name" value="Topo_IA_cen_sub2"/>
</dbReference>
<keyword evidence="7 8" id="KW-0413">Isomerase</keyword>
<feature type="site" description="Interaction with DNA" evidence="8">
    <location>
        <position position="150"/>
    </location>
</feature>
<protein>
    <recommendedName>
        <fullName evidence="8">DNA topoisomerase 1</fullName>
        <ecNumber evidence="8">5.6.2.1</ecNumber>
    </recommendedName>
    <alternativeName>
        <fullName evidence="8">DNA topoisomerase I</fullName>
    </alternativeName>
</protein>
<dbReference type="PROSITE" id="PS00396">
    <property type="entry name" value="TOPO_IA_1"/>
    <property type="match status" value="1"/>
</dbReference>
<accession>A0ABY3PST6</accession>
<dbReference type="Gene3D" id="1.10.460.10">
    <property type="entry name" value="Topoisomerase I, domain 2"/>
    <property type="match status" value="1"/>
</dbReference>
<dbReference type="Gene3D" id="2.70.20.10">
    <property type="entry name" value="Topoisomerase I, domain 3"/>
    <property type="match status" value="1"/>
</dbReference>
<feature type="region of interest" description="Interaction with DNA" evidence="8">
    <location>
        <begin position="164"/>
        <end position="169"/>
    </location>
</feature>
<evidence type="ECO:0000256" key="9">
    <source>
        <dbReference type="SAM" id="MobiDB-lite"/>
    </source>
</evidence>
<keyword evidence="13" id="KW-1185">Reference proteome</keyword>
<feature type="site" description="Interaction with DNA" evidence="8">
    <location>
        <position position="501"/>
    </location>
</feature>
<comment type="catalytic activity">
    <reaction evidence="1 8">
        <text>ATP-independent breakage of single-stranded DNA, followed by passage and rejoining.</text>
        <dbReference type="EC" id="5.6.2.1"/>
    </reaction>
</comment>
<sequence>MMRLLICESPGKIKTFKGILGAGWDVQASLGHVMELANDGADHLGFDVGAEAVTCRYVPRGERGAATLKKLRAAAAKAQEVYLATDPDREGEAIAWHLARELRLKSPRRIRCTQITEGAVRTALQSPGRLDLDLVSAQRARQCLDKLVGYKVSPLLWNATGGKSAGRVQSATLHLVCEREREIVAFVPVDYWSVWVEYAPGWRAYYQGDVPERPEATEAADDAKSNQEAPPAESTRVLSEAEADRLVALARSHPHAVEGVERRTVTKNPPAPFTTSTLQQAAGALLGYNPERTMGIAQQLYEGIDLPTGRKGLITYMRTDSVEVAPEFIEQARTYLQTHDPDNLPARSATHRSRAGAQQAHEAIRPTDVSLTPRTIRAHLSEEQLRLYDIVWRRAVASQCAPARLAKTKILTRCGPVHWQALGMTVAFAGYTRYWNDLEAALALPALEAGQRLELLRSAHEKKRTQPPPRYSEPKLVQLMERKGVGRPSTYASTIKTLKERAYVALQGRALVPTELGLATDALLGRTLPELVDSAFTARMEAGLDAIAASREPWEKYLIGWNADYLVPAVARARATIAAEFPKRSAAPPTAGAPATSRTPCPHCRRLLSKVPSKKVKRGYFLKCPACADLVMFWNPWHKIWELPKPKTDRQTP</sequence>
<feature type="site" description="Interaction with DNA" evidence="8">
    <location>
        <position position="145"/>
    </location>
</feature>
<proteinExistence type="inferred from homology"/>
<keyword evidence="3" id="KW-0479">Metal-binding</keyword>
<comment type="function">
    <text evidence="8">Releases the supercoiling and torsional tension of DNA, which is introduced during the DNA replication and transcription, by transiently cleaving and rejoining one strand of the DNA duplex. Introduces a single-strand break via transesterification at a target site in duplex DNA. The scissile phosphodiester is attacked by the catalytic tyrosine of the enzyme, resulting in the formation of a DNA-(5'-phosphotyrosyl)-enzyme intermediate and the expulsion of a 3'-OH DNA strand. The free DNA strand then undergoes passage around the unbroken strand, thus removing DNA supercoils. Finally, in the religation step, the DNA 3'-OH attacks the covalent intermediate to expel the active-site tyrosine and restore the DNA phosphodiester backbone.</text>
</comment>
<feature type="site" description="Interaction with DNA" evidence="8">
    <location>
        <position position="32"/>
    </location>
</feature>
<dbReference type="PANTHER" id="PTHR42785:SF1">
    <property type="entry name" value="DNA TOPOISOMERASE"/>
    <property type="match status" value="1"/>
</dbReference>
<comment type="similarity">
    <text evidence="2 8">Belongs to the type IA topoisomerase family.</text>
</comment>
<feature type="site" description="Interaction with DNA" evidence="8">
    <location>
        <position position="157"/>
    </location>
</feature>
<evidence type="ECO:0000256" key="6">
    <source>
        <dbReference type="ARBA" id="ARBA00023125"/>
    </source>
</evidence>
<dbReference type="InterPro" id="IPR003602">
    <property type="entry name" value="Topo_IA_DNA-bd_dom"/>
</dbReference>
<dbReference type="InterPro" id="IPR023406">
    <property type="entry name" value="Topo_IA_AS"/>
</dbReference>
<keyword evidence="5 8" id="KW-0799">Topoisomerase</keyword>
<keyword evidence="6 8" id="KW-0238">DNA-binding</keyword>
<dbReference type="InterPro" id="IPR013497">
    <property type="entry name" value="Topo_IA_cen"/>
</dbReference>
<dbReference type="Pfam" id="PF01131">
    <property type="entry name" value="Topoisom_bac"/>
    <property type="match status" value="1"/>
</dbReference>
<feature type="site" description="Interaction with DNA" evidence="8">
    <location>
        <position position="318"/>
    </location>
</feature>
<dbReference type="PROSITE" id="PS50880">
    <property type="entry name" value="TOPRIM"/>
    <property type="match status" value="1"/>
</dbReference>
<dbReference type="Pfam" id="PF01751">
    <property type="entry name" value="Toprim"/>
    <property type="match status" value="1"/>
</dbReference>
<feature type="active site" description="O-(5'-phospho-DNA)-tyrosine intermediate" evidence="8">
    <location>
        <position position="316"/>
    </location>
</feature>
<evidence type="ECO:0000256" key="4">
    <source>
        <dbReference type="ARBA" id="ARBA00022842"/>
    </source>
</evidence>
<evidence type="ECO:0000256" key="1">
    <source>
        <dbReference type="ARBA" id="ARBA00000213"/>
    </source>
</evidence>
<evidence type="ECO:0000256" key="3">
    <source>
        <dbReference type="ARBA" id="ARBA00022723"/>
    </source>
</evidence>
<comment type="subunit">
    <text evidence="8">Monomer.</text>
</comment>
<dbReference type="InterPro" id="IPR028612">
    <property type="entry name" value="Topoisom_1_IA"/>
</dbReference>
<feature type="site" description="Interaction with DNA" evidence="8">
    <location>
        <position position="141"/>
    </location>
</feature>
<dbReference type="InterPro" id="IPR023405">
    <property type="entry name" value="Topo_IA_core_domain"/>
</dbReference>
<evidence type="ECO:0000313" key="13">
    <source>
        <dbReference type="Proteomes" id="UP001054846"/>
    </source>
</evidence>
<dbReference type="InterPro" id="IPR013824">
    <property type="entry name" value="Topo_IA_cen_sub1"/>
</dbReference>
<evidence type="ECO:0000259" key="10">
    <source>
        <dbReference type="PROSITE" id="PS50880"/>
    </source>
</evidence>
<evidence type="ECO:0000256" key="5">
    <source>
        <dbReference type="ARBA" id="ARBA00023029"/>
    </source>
</evidence>
<evidence type="ECO:0000259" key="11">
    <source>
        <dbReference type="PROSITE" id="PS52039"/>
    </source>
</evidence>
<dbReference type="SMART" id="SM00437">
    <property type="entry name" value="TOP1Ac"/>
    <property type="match status" value="1"/>
</dbReference>
<organism evidence="12 13">
    <name type="scientific">Gloeobacter morelensis MG652769</name>
    <dbReference type="NCBI Taxonomy" id="2781736"/>
    <lineage>
        <taxon>Bacteria</taxon>
        <taxon>Bacillati</taxon>
        <taxon>Cyanobacteriota</taxon>
        <taxon>Cyanophyceae</taxon>
        <taxon>Gloeobacterales</taxon>
        <taxon>Gloeobacteraceae</taxon>
        <taxon>Gloeobacter</taxon>
        <taxon>Gloeobacter morelensis</taxon>
    </lineage>
</organism>
<dbReference type="NCBIfam" id="TIGR01051">
    <property type="entry name" value="topA_bact"/>
    <property type="match status" value="1"/>
</dbReference>
<dbReference type="SMART" id="SM00436">
    <property type="entry name" value="TOP1Bc"/>
    <property type="match status" value="1"/>
</dbReference>
<dbReference type="SUPFAM" id="SSF56712">
    <property type="entry name" value="Prokaryotic type I DNA topoisomerase"/>
    <property type="match status" value="1"/>
</dbReference>
<dbReference type="Gene3D" id="1.10.290.10">
    <property type="entry name" value="Topoisomerase I, domain 4"/>
    <property type="match status" value="1"/>
</dbReference>
<dbReference type="HAMAP" id="MF_00952">
    <property type="entry name" value="Topoisom_1_prok"/>
    <property type="match status" value="1"/>
</dbReference>
<reference evidence="12 13" key="1">
    <citation type="journal article" date="2021" name="Genome Biol. Evol.">
        <title>Complete Genome Sequencing of a Novel Gloeobacter Species from a Waterfall Cave in Mexico.</title>
        <authorList>
            <person name="Saw J.H."/>
            <person name="Cardona T."/>
            <person name="Montejano G."/>
        </authorList>
    </citation>
    <scope>NUCLEOTIDE SEQUENCE [LARGE SCALE GENOMIC DNA]</scope>
    <source>
        <strain evidence="12">MG652769</strain>
    </source>
</reference>
<dbReference type="SMART" id="SM00493">
    <property type="entry name" value="TOPRIM"/>
    <property type="match status" value="1"/>
</dbReference>
<name>A0ABY3PST6_9CYAN</name>
<dbReference type="PANTHER" id="PTHR42785">
    <property type="entry name" value="DNA TOPOISOMERASE, TYPE IA, CORE"/>
    <property type="match status" value="1"/>
</dbReference>
<dbReference type="Proteomes" id="UP001054846">
    <property type="component" value="Chromosome"/>
</dbReference>
<dbReference type="EC" id="5.6.2.1" evidence="8"/>
<evidence type="ECO:0000313" key="12">
    <source>
        <dbReference type="EMBL" id="UFP96808.1"/>
    </source>
</evidence>
<dbReference type="PRINTS" id="PR00417">
    <property type="entry name" value="PRTPISMRASEI"/>
</dbReference>
<feature type="region of interest" description="Disordered" evidence="9">
    <location>
        <begin position="214"/>
        <end position="237"/>
    </location>
</feature>
<dbReference type="PROSITE" id="PS52039">
    <property type="entry name" value="TOPO_IA_2"/>
    <property type="match status" value="1"/>
</dbReference>
<dbReference type="InterPro" id="IPR003601">
    <property type="entry name" value="Topo_IA_2"/>
</dbReference>
<feature type="compositionally biased region" description="Basic and acidic residues" evidence="9">
    <location>
        <begin position="214"/>
        <end position="225"/>
    </location>
</feature>
<comment type="caution">
    <text evidence="8">Lacks conserved residue(s) required for the propagation of feature annotation.</text>
</comment>
<feature type="domain" description="Topo IA-type catalytic" evidence="11">
    <location>
        <begin position="131"/>
        <end position="570"/>
    </location>
</feature>
<dbReference type="InterPro" id="IPR005733">
    <property type="entry name" value="TopoI_bac-type"/>
</dbReference>
<dbReference type="InterPro" id="IPR000380">
    <property type="entry name" value="Topo_IA"/>
</dbReference>
<dbReference type="CDD" id="cd00186">
    <property type="entry name" value="TOP1Ac"/>
    <property type="match status" value="1"/>
</dbReference>
<keyword evidence="4" id="KW-0460">Magnesium</keyword>
<dbReference type="InterPro" id="IPR006171">
    <property type="entry name" value="TOPRIM_dom"/>
</dbReference>
<evidence type="ECO:0000256" key="7">
    <source>
        <dbReference type="ARBA" id="ARBA00023235"/>
    </source>
</evidence>
<dbReference type="EMBL" id="CP063845">
    <property type="protein sequence ID" value="UFP96808.1"/>
    <property type="molecule type" value="Genomic_DNA"/>
</dbReference>
<dbReference type="Gene3D" id="3.40.50.140">
    <property type="match status" value="1"/>
</dbReference>
<dbReference type="InterPro" id="IPR013826">
    <property type="entry name" value="Topo_IA_cen_sub3"/>
</dbReference>
<gene>
    <name evidence="8 12" type="primary">topA</name>
    <name evidence="12" type="ORF">ISF26_11610</name>
</gene>
<evidence type="ECO:0000256" key="2">
    <source>
        <dbReference type="ARBA" id="ARBA00009446"/>
    </source>
</evidence>
<evidence type="ECO:0000256" key="8">
    <source>
        <dbReference type="HAMAP-Rule" id="MF_00952"/>
    </source>
</evidence>
<feature type="domain" description="Toprim" evidence="10">
    <location>
        <begin position="2"/>
        <end position="117"/>
    </location>
</feature>